<evidence type="ECO:0000259" key="9">
    <source>
        <dbReference type="PROSITE" id="PS50280"/>
    </source>
</evidence>
<organism evidence="10">
    <name type="scientific">Capitella teleta</name>
    <name type="common">Polychaete worm</name>
    <dbReference type="NCBI Taxonomy" id="283909"/>
    <lineage>
        <taxon>Eukaryota</taxon>
        <taxon>Metazoa</taxon>
        <taxon>Spiralia</taxon>
        <taxon>Lophotrochozoa</taxon>
        <taxon>Annelida</taxon>
        <taxon>Polychaeta</taxon>
        <taxon>Sedentaria</taxon>
        <taxon>Scolecida</taxon>
        <taxon>Capitellidae</taxon>
        <taxon>Capitella</taxon>
    </lineage>
</organism>
<dbReference type="GO" id="GO:0005737">
    <property type="term" value="C:cytoplasm"/>
    <property type="evidence" value="ECO:0007669"/>
    <property type="project" value="UniProtKB-SubCell"/>
</dbReference>
<keyword evidence="7" id="KW-0539">Nucleus</keyword>
<dbReference type="OrthoDB" id="62495at2759"/>
<name>R7U589_CAPTE</name>
<reference evidence="11" key="3">
    <citation type="submission" date="2015-06" db="UniProtKB">
        <authorList>
            <consortium name="EnsemblMetazoa"/>
        </authorList>
    </citation>
    <scope>IDENTIFICATION</scope>
</reference>
<sequence length="614" mass="70328">MACHKFGNWQLFLDEISGECYIGRFGEEFNEADLSEKVRMSDKLFNSRSAAWIEDYLKRQSARVSAKNEENAAEERLKGNKFFQKKQFEKAKACYDQECVMDIENAMRHEYPSELQAKLFVRQAQAYVRLSQPQKAKKCINRCLLLMIFCFDFLLLLNTEKYKKHLQKCQTELEKCVQGTSVTSCASEPVYGFSKTIEQASSSVKLRYTKEKGRYLQVGVAHLALRVILMTSVSELQRFGAHEHFVSEELAGLSDTGVYSRNYTAVYHLLPHNESMLREDLIQYALTAALLLKCLDHTEYFKNHSPDFRFSIGGLLLRHICQLVCNAHAITRLEQGLCSQAVVECQQVRIATAIYPTTSLLNHSCDPSIIARKNELFVRLVKDVKAGEEIFNCYGPHYARMPKKERQEVLQSQYFFKCDCSECTAEEPLENLLKAYRCQKCSHAIISTGTQEVLKCSKCVTMVDMNQLSAAEKQSSDDFMSSLKCLQVEDIDGAIKKLKNSLDIRKMIYHRNHKLLTEAKDALARCYCIKGQFTRAVPLLKDCLLCVETAFGSRSIELANELHKYAEVLVNARKLDEALETVNQSIDILRLNYGPEYSTAKEMEELRSNILKYK</sequence>
<evidence type="ECO:0000256" key="2">
    <source>
        <dbReference type="ARBA" id="ARBA00004496"/>
    </source>
</evidence>
<dbReference type="EMBL" id="AMQN01001742">
    <property type="status" value="NOT_ANNOTATED_CDS"/>
    <property type="molecule type" value="Genomic_DNA"/>
</dbReference>
<keyword evidence="4" id="KW-0489">Methyltransferase</keyword>
<gene>
    <name evidence="10" type="ORF">CAPTEDRAFT_197951</name>
</gene>
<evidence type="ECO:0000313" key="11">
    <source>
        <dbReference type="EnsemblMetazoa" id="CapteP197951"/>
    </source>
</evidence>
<evidence type="ECO:0000256" key="6">
    <source>
        <dbReference type="ARBA" id="ARBA00022691"/>
    </source>
</evidence>
<comment type="catalytic activity">
    <reaction evidence="8">
        <text>L-lysyl-[protein] + S-adenosyl-L-methionine = N(6)-methyl-L-lysyl-[protein] + S-adenosyl-L-homocysteine + H(+)</text>
        <dbReference type="Rhea" id="RHEA:51736"/>
        <dbReference type="Rhea" id="RHEA-COMP:9752"/>
        <dbReference type="Rhea" id="RHEA-COMP:13053"/>
        <dbReference type="ChEBI" id="CHEBI:15378"/>
        <dbReference type="ChEBI" id="CHEBI:29969"/>
        <dbReference type="ChEBI" id="CHEBI:57856"/>
        <dbReference type="ChEBI" id="CHEBI:59789"/>
        <dbReference type="ChEBI" id="CHEBI:61929"/>
    </reaction>
</comment>
<proteinExistence type="predicted"/>
<dbReference type="SUPFAM" id="SSF82199">
    <property type="entry name" value="SET domain"/>
    <property type="match status" value="1"/>
</dbReference>
<keyword evidence="3" id="KW-0963">Cytoplasm</keyword>
<reference evidence="12" key="1">
    <citation type="submission" date="2012-12" db="EMBL/GenBank/DDBJ databases">
        <authorList>
            <person name="Hellsten U."/>
            <person name="Grimwood J."/>
            <person name="Chapman J.A."/>
            <person name="Shapiro H."/>
            <person name="Aerts A."/>
            <person name="Otillar R.P."/>
            <person name="Terry A.Y."/>
            <person name="Boore J.L."/>
            <person name="Simakov O."/>
            <person name="Marletaz F."/>
            <person name="Cho S.-J."/>
            <person name="Edsinger-Gonzales E."/>
            <person name="Havlak P."/>
            <person name="Kuo D.-H."/>
            <person name="Larsson T."/>
            <person name="Lv J."/>
            <person name="Arendt D."/>
            <person name="Savage R."/>
            <person name="Osoegawa K."/>
            <person name="de Jong P."/>
            <person name="Lindberg D.R."/>
            <person name="Seaver E.C."/>
            <person name="Weisblat D.A."/>
            <person name="Putnam N.H."/>
            <person name="Grigoriev I.V."/>
            <person name="Rokhsar D.S."/>
        </authorList>
    </citation>
    <scope>NUCLEOTIDE SEQUENCE</scope>
    <source>
        <strain evidence="12">I ESC-2004</strain>
    </source>
</reference>
<comment type="subcellular location">
    <subcellularLocation>
        <location evidence="2">Cytoplasm</location>
    </subcellularLocation>
    <subcellularLocation>
        <location evidence="1">Nucleus</location>
    </subcellularLocation>
</comment>
<evidence type="ECO:0000256" key="1">
    <source>
        <dbReference type="ARBA" id="ARBA00004123"/>
    </source>
</evidence>
<dbReference type="GO" id="GO:0005634">
    <property type="term" value="C:nucleus"/>
    <property type="evidence" value="ECO:0007669"/>
    <property type="project" value="UniProtKB-SubCell"/>
</dbReference>
<evidence type="ECO:0000313" key="12">
    <source>
        <dbReference type="Proteomes" id="UP000014760"/>
    </source>
</evidence>
<dbReference type="PROSITE" id="PS50280">
    <property type="entry name" value="SET"/>
    <property type="match status" value="1"/>
</dbReference>
<keyword evidence="12" id="KW-1185">Reference proteome</keyword>
<evidence type="ECO:0000256" key="3">
    <source>
        <dbReference type="ARBA" id="ARBA00022490"/>
    </source>
</evidence>
<dbReference type="CDD" id="cd10536">
    <property type="entry name" value="SET_SMYD4"/>
    <property type="match status" value="1"/>
</dbReference>
<dbReference type="InterPro" id="IPR044421">
    <property type="entry name" value="SMYD4_SET"/>
</dbReference>
<dbReference type="PANTHER" id="PTHR46165:SF2">
    <property type="entry name" value="SET AND MYND DOMAIN-CONTAINING PROTEIN 4"/>
    <property type="match status" value="1"/>
</dbReference>
<dbReference type="Proteomes" id="UP000014760">
    <property type="component" value="Unassembled WGS sequence"/>
</dbReference>
<feature type="domain" description="SET" evidence="9">
    <location>
        <begin position="202"/>
        <end position="395"/>
    </location>
</feature>
<accession>R7U589</accession>
<evidence type="ECO:0000313" key="10">
    <source>
        <dbReference type="EMBL" id="ELU01530.1"/>
    </source>
</evidence>
<dbReference type="InterPro" id="IPR052097">
    <property type="entry name" value="SET-MYND_domain_protein"/>
</dbReference>
<evidence type="ECO:0000256" key="5">
    <source>
        <dbReference type="ARBA" id="ARBA00022679"/>
    </source>
</evidence>
<dbReference type="AlphaFoldDB" id="R7U589"/>
<dbReference type="EnsemblMetazoa" id="CapteT197951">
    <property type="protein sequence ID" value="CapteP197951"/>
    <property type="gene ID" value="CapteG197951"/>
</dbReference>
<evidence type="ECO:0000256" key="4">
    <source>
        <dbReference type="ARBA" id="ARBA00022603"/>
    </source>
</evidence>
<dbReference type="OMA" id="TIAGEMA"/>
<evidence type="ECO:0000256" key="8">
    <source>
        <dbReference type="ARBA" id="ARBA00048985"/>
    </source>
</evidence>
<dbReference type="InterPro" id="IPR001214">
    <property type="entry name" value="SET_dom"/>
</dbReference>
<dbReference type="GO" id="GO:0042826">
    <property type="term" value="F:histone deacetylase binding"/>
    <property type="evidence" value="ECO:0007669"/>
    <property type="project" value="TreeGrafter"/>
</dbReference>
<reference evidence="10 12" key="2">
    <citation type="journal article" date="2013" name="Nature">
        <title>Insights into bilaterian evolution from three spiralian genomes.</title>
        <authorList>
            <person name="Simakov O."/>
            <person name="Marletaz F."/>
            <person name="Cho S.J."/>
            <person name="Edsinger-Gonzales E."/>
            <person name="Havlak P."/>
            <person name="Hellsten U."/>
            <person name="Kuo D.H."/>
            <person name="Larsson T."/>
            <person name="Lv J."/>
            <person name="Arendt D."/>
            <person name="Savage R."/>
            <person name="Osoegawa K."/>
            <person name="de Jong P."/>
            <person name="Grimwood J."/>
            <person name="Chapman J.A."/>
            <person name="Shapiro H."/>
            <person name="Aerts A."/>
            <person name="Otillar R.P."/>
            <person name="Terry A.Y."/>
            <person name="Boore J.L."/>
            <person name="Grigoriev I.V."/>
            <person name="Lindberg D.R."/>
            <person name="Seaver E.C."/>
            <person name="Weisblat D.A."/>
            <person name="Putnam N.H."/>
            <person name="Rokhsar D.S."/>
        </authorList>
    </citation>
    <scope>NUCLEOTIDE SEQUENCE</scope>
    <source>
        <strain evidence="10 12">I ESC-2004</strain>
    </source>
</reference>
<dbReference type="HOGENOM" id="CLU_021727_0_0_1"/>
<keyword evidence="5" id="KW-0808">Transferase</keyword>
<dbReference type="STRING" id="283909.R7U589"/>
<protein>
    <recommendedName>
        <fullName evidence="9">SET domain-containing protein</fullName>
    </recommendedName>
</protein>
<dbReference type="SUPFAM" id="SSF48452">
    <property type="entry name" value="TPR-like"/>
    <property type="match status" value="2"/>
</dbReference>
<dbReference type="Gene3D" id="1.25.40.10">
    <property type="entry name" value="Tetratricopeptide repeat domain"/>
    <property type="match status" value="2"/>
</dbReference>
<dbReference type="GO" id="GO:0008168">
    <property type="term" value="F:methyltransferase activity"/>
    <property type="evidence" value="ECO:0007669"/>
    <property type="project" value="UniProtKB-KW"/>
</dbReference>
<dbReference type="InterPro" id="IPR046341">
    <property type="entry name" value="SET_dom_sf"/>
</dbReference>
<keyword evidence="6" id="KW-0949">S-adenosyl-L-methionine</keyword>
<dbReference type="Pfam" id="PF00856">
    <property type="entry name" value="SET"/>
    <property type="match status" value="1"/>
</dbReference>
<dbReference type="GO" id="GO:0032259">
    <property type="term" value="P:methylation"/>
    <property type="evidence" value="ECO:0007669"/>
    <property type="project" value="UniProtKB-KW"/>
</dbReference>
<dbReference type="PANTHER" id="PTHR46165">
    <property type="entry name" value="SET AND MYND DOMAIN-CONTAINING PROTEIN 4"/>
    <property type="match status" value="1"/>
</dbReference>
<dbReference type="Gene3D" id="2.170.270.10">
    <property type="entry name" value="SET domain"/>
    <property type="match status" value="1"/>
</dbReference>
<evidence type="ECO:0000256" key="7">
    <source>
        <dbReference type="ARBA" id="ARBA00023242"/>
    </source>
</evidence>
<dbReference type="EMBL" id="KB305005">
    <property type="protein sequence ID" value="ELU01530.1"/>
    <property type="molecule type" value="Genomic_DNA"/>
</dbReference>
<dbReference type="InterPro" id="IPR011990">
    <property type="entry name" value="TPR-like_helical_dom_sf"/>
</dbReference>